<dbReference type="InterPro" id="IPR001810">
    <property type="entry name" value="F-box_dom"/>
</dbReference>
<dbReference type="PANTHER" id="PTHR38926:SF82">
    <property type="entry name" value="F-BOX DOMAIN-CONTAINING PROTEIN"/>
    <property type="match status" value="1"/>
</dbReference>
<dbReference type="PROSITE" id="PS50181">
    <property type="entry name" value="FBOX"/>
    <property type="match status" value="1"/>
</dbReference>
<dbReference type="SUPFAM" id="SSF52047">
    <property type="entry name" value="RNI-like"/>
    <property type="match status" value="1"/>
</dbReference>
<feature type="region of interest" description="Disordered" evidence="1">
    <location>
        <begin position="1"/>
        <end position="21"/>
    </location>
</feature>
<dbReference type="SMART" id="SM00367">
    <property type="entry name" value="LRR_CC"/>
    <property type="match status" value="4"/>
</dbReference>
<dbReference type="InterPro" id="IPR001611">
    <property type="entry name" value="Leu-rich_rpt"/>
</dbReference>
<dbReference type="Gene3D" id="1.20.1280.50">
    <property type="match status" value="1"/>
</dbReference>
<sequence length="321" mass="36972">MGRRDNNPATGGSSSFPPPPWIELPRDVTENILRRLGSVEILQNAEKVCTTWRSVCSDPSLWRVIDLKRFGDDHELLSSPDTICRRAVYHSQGELTDLNIEFLGTDDLLHYISERSSHLKRLRLGCCDRISSKGLTAAVKKFPELEELHLFFMPHITAKDIEAVGITCPKLRSFTFNNRSYTITRVDIDDSYAIAIAKTMPNLRHLRLFGNKLTNTGMIALFGGCPNLESLDLRQCFNVILRGSVEKVCSERIKYLRHPMGSTADYEWDDRIYDCEYLYTRRSKKYDDYKNPSNDLPFPANLEWYDRDKDDCLFDLGLDAW</sequence>
<dbReference type="AlphaFoldDB" id="A0ABD3BHP7"/>
<dbReference type="Pfam" id="PF12937">
    <property type="entry name" value="F-box-like"/>
    <property type="match status" value="1"/>
</dbReference>
<accession>A0ABD3BHP7</accession>
<dbReference type="Proteomes" id="UP001632038">
    <property type="component" value="Unassembled WGS sequence"/>
</dbReference>
<protein>
    <recommendedName>
        <fullName evidence="2">F-box domain-containing protein</fullName>
    </recommendedName>
</protein>
<dbReference type="Gene3D" id="3.80.10.10">
    <property type="entry name" value="Ribonuclease Inhibitor"/>
    <property type="match status" value="1"/>
</dbReference>
<reference evidence="4" key="1">
    <citation type="journal article" date="2024" name="IScience">
        <title>Strigolactones Initiate the Formation of Haustorium-like Structures in Castilleja.</title>
        <authorList>
            <person name="Buerger M."/>
            <person name="Peterson D."/>
            <person name="Chory J."/>
        </authorList>
    </citation>
    <scope>NUCLEOTIDE SEQUENCE [LARGE SCALE GENOMIC DNA]</scope>
</reference>
<keyword evidence="4" id="KW-1185">Reference proteome</keyword>
<dbReference type="InterPro" id="IPR006553">
    <property type="entry name" value="Leu-rich_rpt_Cys-con_subtyp"/>
</dbReference>
<evidence type="ECO:0000313" key="4">
    <source>
        <dbReference type="Proteomes" id="UP001632038"/>
    </source>
</evidence>
<feature type="domain" description="F-box" evidence="2">
    <location>
        <begin position="18"/>
        <end position="65"/>
    </location>
</feature>
<evidence type="ECO:0000259" key="2">
    <source>
        <dbReference type="PROSITE" id="PS50181"/>
    </source>
</evidence>
<comment type="caution">
    <text evidence="3">The sequence shown here is derived from an EMBL/GenBank/DDBJ whole genome shotgun (WGS) entry which is preliminary data.</text>
</comment>
<name>A0ABD3BHP7_9LAMI</name>
<dbReference type="CDD" id="cd22164">
    <property type="entry name" value="F-box_AtSKIP19-like"/>
    <property type="match status" value="1"/>
</dbReference>
<dbReference type="EMBL" id="JAVIJP010000087">
    <property type="protein sequence ID" value="KAL3616941.1"/>
    <property type="molecule type" value="Genomic_DNA"/>
</dbReference>
<evidence type="ECO:0000313" key="3">
    <source>
        <dbReference type="EMBL" id="KAL3616941.1"/>
    </source>
</evidence>
<evidence type="ECO:0000256" key="1">
    <source>
        <dbReference type="SAM" id="MobiDB-lite"/>
    </source>
</evidence>
<proteinExistence type="predicted"/>
<dbReference type="PANTHER" id="PTHR38926">
    <property type="entry name" value="F-BOX DOMAIN CONTAINING PROTEIN, EXPRESSED"/>
    <property type="match status" value="1"/>
</dbReference>
<organism evidence="3 4">
    <name type="scientific">Castilleja foliolosa</name>
    <dbReference type="NCBI Taxonomy" id="1961234"/>
    <lineage>
        <taxon>Eukaryota</taxon>
        <taxon>Viridiplantae</taxon>
        <taxon>Streptophyta</taxon>
        <taxon>Embryophyta</taxon>
        <taxon>Tracheophyta</taxon>
        <taxon>Spermatophyta</taxon>
        <taxon>Magnoliopsida</taxon>
        <taxon>eudicotyledons</taxon>
        <taxon>Gunneridae</taxon>
        <taxon>Pentapetalae</taxon>
        <taxon>asterids</taxon>
        <taxon>lamiids</taxon>
        <taxon>Lamiales</taxon>
        <taxon>Orobanchaceae</taxon>
        <taxon>Pedicularideae</taxon>
        <taxon>Castillejinae</taxon>
        <taxon>Castilleja</taxon>
    </lineage>
</organism>
<gene>
    <name evidence="3" type="ORF">CASFOL_039335</name>
</gene>
<dbReference type="InterPro" id="IPR032675">
    <property type="entry name" value="LRR_dom_sf"/>
</dbReference>
<dbReference type="Pfam" id="PF13516">
    <property type="entry name" value="LRR_6"/>
    <property type="match status" value="2"/>
</dbReference>